<evidence type="ECO:0000256" key="2">
    <source>
        <dbReference type="ARBA" id="ARBA00005375"/>
    </source>
</evidence>
<sequence length="381" mass="43198">MWMKVITLLILAAATFILAAATFTLVAARIKAAPPVVSQSTNLLLVQMLFRHGARAPVKIFPTDPNPIEVWPEGLGGLTQLGKRQHYTLGKYLRAFYFGFVTSNPNEVLVYSTSYRRCLQSALANLAAFYAPTDPRWVVEDGFDWQPVAVYYRDPAKDKYLSVNTDCPKLYKEMEKQFSSSDFKSEYGKHNNMFDALKLYGGLNSTDSYEILSFYDAVLTEKYHGLIVPEWIEPYFDELKELSDFIIYQWTNTLAQQRLLSGPFLGKMLENMDNKISGKNDHLKVHMYSAHGINVASLLNALGVYERNPPSAACVLIELHETQVGPAVRLLYLNSTTMQDIATISPVLLKLQGCGEFCPMEHFRHFVQPIIPDDWNKECHT</sequence>
<dbReference type="InterPro" id="IPR000560">
    <property type="entry name" value="His_Pase_clade-2"/>
</dbReference>
<dbReference type="EMBL" id="JAFNEN010000066">
    <property type="protein sequence ID" value="KAG8196643.1"/>
    <property type="molecule type" value="Genomic_DNA"/>
</dbReference>
<evidence type="ECO:0000256" key="4">
    <source>
        <dbReference type="ARBA" id="ARBA00022729"/>
    </source>
</evidence>
<dbReference type="Gene3D" id="3.40.50.1240">
    <property type="entry name" value="Phosphoglycerate mutase-like"/>
    <property type="match status" value="1"/>
</dbReference>
<proteinExistence type="inferred from homology"/>
<keyword evidence="4" id="KW-0732">Signal</keyword>
<keyword evidence="6" id="KW-1015">Disulfide bond</keyword>
<dbReference type="GO" id="GO:0003993">
    <property type="term" value="F:acid phosphatase activity"/>
    <property type="evidence" value="ECO:0007669"/>
    <property type="project" value="UniProtKB-EC"/>
</dbReference>
<keyword evidence="9" id="KW-1185">Reference proteome</keyword>
<dbReference type="AlphaFoldDB" id="A0AAV6VKR1"/>
<comment type="caution">
    <text evidence="8">The sequence shown here is derived from an EMBL/GenBank/DDBJ whole genome shotgun (WGS) entry which is preliminary data.</text>
</comment>
<dbReference type="PROSITE" id="PS00616">
    <property type="entry name" value="HIS_ACID_PHOSPHAT_1"/>
    <property type="match status" value="1"/>
</dbReference>
<name>A0AAV6VKR1_9ARAC</name>
<dbReference type="InterPro" id="IPR029033">
    <property type="entry name" value="His_PPase_superfam"/>
</dbReference>
<dbReference type="Proteomes" id="UP000827092">
    <property type="component" value="Unassembled WGS sequence"/>
</dbReference>
<evidence type="ECO:0000313" key="8">
    <source>
        <dbReference type="EMBL" id="KAG8196643.1"/>
    </source>
</evidence>
<dbReference type="InterPro" id="IPR050645">
    <property type="entry name" value="Histidine_acid_phosphatase"/>
</dbReference>
<dbReference type="PANTHER" id="PTHR11567:SF211">
    <property type="entry name" value="PROSTATIC ACID PHOSPHATASE"/>
    <property type="match status" value="1"/>
</dbReference>
<dbReference type="Pfam" id="PF00328">
    <property type="entry name" value="His_Phos_2"/>
    <property type="match status" value="1"/>
</dbReference>
<evidence type="ECO:0000256" key="6">
    <source>
        <dbReference type="ARBA" id="ARBA00023157"/>
    </source>
</evidence>
<dbReference type="CDD" id="cd07061">
    <property type="entry name" value="HP_HAP_like"/>
    <property type="match status" value="1"/>
</dbReference>
<dbReference type="EC" id="3.1.3.2" evidence="3"/>
<keyword evidence="5" id="KW-0378">Hydrolase</keyword>
<reference evidence="8 9" key="1">
    <citation type="journal article" date="2022" name="Nat. Ecol. Evol.">
        <title>A masculinizing supergene underlies an exaggerated male reproductive morph in a spider.</title>
        <authorList>
            <person name="Hendrickx F."/>
            <person name="De Corte Z."/>
            <person name="Sonet G."/>
            <person name="Van Belleghem S.M."/>
            <person name="Kostlbacher S."/>
            <person name="Vangestel C."/>
        </authorList>
    </citation>
    <scope>NUCLEOTIDE SEQUENCE [LARGE SCALE GENOMIC DNA]</scope>
    <source>
        <strain evidence="8">W744_W776</strain>
    </source>
</reference>
<evidence type="ECO:0000256" key="5">
    <source>
        <dbReference type="ARBA" id="ARBA00022801"/>
    </source>
</evidence>
<gene>
    <name evidence="8" type="ORF">JTE90_006553</name>
</gene>
<accession>A0AAV6VKR1</accession>
<keyword evidence="7" id="KW-0325">Glycoprotein</keyword>
<dbReference type="InterPro" id="IPR033379">
    <property type="entry name" value="Acid_Pase_AS"/>
</dbReference>
<dbReference type="SUPFAM" id="SSF53254">
    <property type="entry name" value="Phosphoglycerate mutase-like"/>
    <property type="match status" value="1"/>
</dbReference>
<dbReference type="PANTHER" id="PTHR11567">
    <property type="entry name" value="ACID PHOSPHATASE-RELATED"/>
    <property type="match status" value="1"/>
</dbReference>
<comment type="similarity">
    <text evidence="2">Belongs to the histidine acid phosphatase family.</text>
</comment>
<comment type="catalytic activity">
    <reaction evidence="1">
        <text>a phosphate monoester + H2O = an alcohol + phosphate</text>
        <dbReference type="Rhea" id="RHEA:15017"/>
        <dbReference type="ChEBI" id="CHEBI:15377"/>
        <dbReference type="ChEBI" id="CHEBI:30879"/>
        <dbReference type="ChEBI" id="CHEBI:43474"/>
        <dbReference type="ChEBI" id="CHEBI:67140"/>
        <dbReference type="EC" id="3.1.3.2"/>
    </reaction>
</comment>
<evidence type="ECO:0000256" key="7">
    <source>
        <dbReference type="ARBA" id="ARBA00023180"/>
    </source>
</evidence>
<protein>
    <recommendedName>
        <fullName evidence="3">acid phosphatase</fullName>
        <ecNumber evidence="3">3.1.3.2</ecNumber>
    </recommendedName>
</protein>
<evidence type="ECO:0000313" key="9">
    <source>
        <dbReference type="Proteomes" id="UP000827092"/>
    </source>
</evidence>
<evidence type="ECO:0000256" key="3">
    <source>
        <dbReference type="ARBA" id="ARBA00012646"/>
    </source>
</evidence>
<evidence type="ECO:0000256" key="1">
    <source>
        <dbReference type="ARBA" id="ARBA00000032"/>
    </source>
</evidence>
<organism evidence="8 9">
    <name type="scientific">Oedothorax gibbosus</name>
    <dbReference type="NCBI Taxonomy" id="931172"/>
    <lineage>
        <taxon>Eukaryota</taxon>
        <taxon>Metazoa</taxon>
        <taxon>Ecdysozoa</taxon>
        <taxon>Arthropoda</taxon>
        <taxon>Chelicerata</taxon>
        <taxon>Arachnida</taxon>
        <taxon>Araneae</taxon>
        <taxon>Araneomorphae</taxon>
        <taxon>Entelegynae</taxon>
        <taxon>Araneoidea</taxon>
        <taxon>Linyphiidae</taxon>
        <taxon>Erigoninae</taxon>
        <taxon>Oedothorax</taxon>
    </lineage>
</organism>